<sequence length="107" mass="12663">MSMKVTNTRNDCHEDRCNIIQSVVNFVVNFGIFPGVDRNSKRRFSDGHPLQFLDLPNKDTQNLHLQCLIENNDIKTRRPRKAKQCTTRLSYFLWMATAERRYVVLYL</sequence>
<evidence type="ECO:0000313" key="2">
    <source>
        <dbReference type="Proteomes" id="UP001159363"/>
    </source>
</evidence>
<reference evidence="1 2" key="1">
    <citation type="submission" date="2023-02" db="EMBL/GenBank/DDBJ databases">
        <title>LHISI_Scaffold_Assembly.</title>
        <authorList>
            <person name="Stuart O.P."/>
            <person name="Cleave R."/>
            <person name="Magrath M.J.L."/>
            <person name="Mikheyev A.S."/>
        </authorList>
    </citation>
    <scope>NUCLEOTIDE SEQUENCE [LARGE SCALE GENOMIC DNA]</scope>
    <source>
        <strain evidence="1">Daus_M_001</strain>
        <tissue evidence="1">Leg muscle</tissue>
    </source>
</reference>
<dbReference type="EMBL" id="JARBHB010000004">
    <property type="protein sequence ID" value="KAJ8885280.1"/>
    <property type="molecule type" value="Genomic_DNA"/>
</dbReference>
<organism evidence="1 2">
    <name type="scientific">Dryococelus australis</name>
    <dbReference type="NCBI Taxonomy" id="614101"/>
    <lineage>
        <taxon>Eukaryota</taxon>
        <taxon>Metazoa</taxon>
        <taxon>Ecdysozoa</taxon>
        <taxon>Arthropoda</taxon>
        <taxon>Hexapoda</taxon>
        <taxon>Insecta</taxon>
        <taxon>Pterygota</taxon>
        <taxon>Neoptera</taxon>
        <taxon>Polyneoptera</taxon>
        <taxon>Phasmatodea</taxon>
        <taxon>Verophasmatodea</taxon>
        <taxon>Anareolatae</taxon>
        <taxon>Phasmatidae</taxon>
        <taxon>Eurycanthinae</taxon>
        <taxon>Dryococelus</taxon>
    </lineage>
</organism>
<comment type="caution">
    <text evidence="1">The sequence shown here is derived from an EMBL/GenBank/DDBJ whole genome shotgun (WGS) entry which is preliminary data.</text>
</comment>
<protein>
    <submittedName>
        <fullName evidence="1">Uncharacterized protein</fullName>
    </submittedName>
</protein>
<accession>A0ABQ9HM65</accession>
<evidence type="ECO:0000313" key="1">
    <source>
        <dbReference type="EMBL" id="KAJ8885280.1"/>
    </source>
</evidence>
<gene>
    <name evidence="1" type="ORF">PR048_011477</name>
</gene>
<dbReference type="Proteomes" id="UP001159363">
    <property type="component" value="Chromosome X"/>
</dbReference>
<keyword evidence="2" id="KW-1185">Reference proteome</keyword>
<proteinExistence type="predicted"/>
<name>A0ABQ9HM65_9NEOP</name>